<dbReference type="EMBL" id="BLLF01000809">
    <property type="protein sequence ID" value="GFH15122.1"/>
    <property type="molecule type" value="Genomic_DNA"/>
</dbReference>
<sequence>MAEQTSQHPALDASLDIASAEATLYLRPDQAGNVVDLDSVYKRLQNAAAEQLSAECAAPDSSDVKGTTGSTQASDAEVEVVDLQAMLAACCQEALARLCDLAAQNEQLNVALQQAKKEVDEQQAAWLADQRVIVDQE</sequence>
<feature type="non-terminal residue" evidence="1">
    <location>
        <position position="1"/>
    </location>
</feature>
<evidence type="ECO:0000313" key="2">
    <source>
        <dbReference type="Proteomes" id="UP000485058"/>
    </source>
</evidence>
<accession>A0A699ZHK5</accession>
<name>A0A699ZHK5_HAELA</name>
<proteinExistence type="predicted"/>
<comment type="caution">
    <text evidence="1">The sequence shown here is derived from an EMBL/GenBank/DDBJ whole genome shotgun (WGS) entry which is preliminary data.</text>
</comment>
<evidence type="ECO:0000313" key="1">
    <source>
        <dbReference type="EMBL" id="GFH15122.1"/>
    </source>
</evidence>
<dbReference type="Proteomes" id="UP000485058">
    <property type="component" value="Unassembled WGS sequence"/>
</dbReference>
<keyword evidence="2" id="KW-1185">Reference proteome</keyword>
<gene>
    <name evidence="1" type="ORF">HaLaN_11290</name>
</gene>
<dbReference type="AlphaFoldDB" id="A0A699ZHK5"/>
<organism evidence="1 2">
    <name type="scientific">Haematococcus lacustris</name>
    <name type="common">Green alga</name>
    <name type="synonym">Haematococcus pluvialis</name>
    <dbReference type="NCBI Taxonomy" id="44745"/>
    <lineage>
        <taxon>Eukaryota</taxon>
        <taxon>Viridiplantae</taxon>
        <taxon>Chlorophyta</taxon>
        <taxon>core chlorophytes</taxon>
        <taxon>Chlorophyceae</taxon>
        <taxon>CS clade</taxon>
        <taxon>Chlamydomonadales</taxon>
        <taxon>Haematococcaceae</taxon>
        <taxon>Haematococcus</taxon>
    </lineage>
</organism>
<reference evidence="1 2" key="1">
    <citation type="submission" date="2020-02" db="EMBL/GenBank/DDBJ databases">
        <title>Draft genome sequence of Haematococcus lacustris strain NIES-144.</title>
        <authorList>
            <person name="Morimoto D."/>
            <person name="Nakagawa S."/>
            <person name="Yoshida T."/>
            <person name="Sawayama S."/>
        </authorList>
    </citation>
    <scope>NUCLEOTIDE SEQUENCE [LARGE SCALE GENOMIC DNA]</scope>
    <source>
        <strain evidence="1 2">NIES-144</strain>
    </source>
</reference>
<feature type="non-terminal residue" evidence="1">
    <location>
        <position position="137"/>
    </location>
</feature>
<protein>
    <submittedName>
        <fullName evidence="1">Uncharacterized protein</fullName>
    </submittedName>
</protein>